<keyword evidence="1" id="KW-0479">Metal-binding</keyword>
<feature type="domain" description="CCHC-type" evidence="3">
    <location>
        <begin position="292"/>
        <end position="305"/>
    </location>
</feature>
<dbReference type="PROSITE" id="PS50158">
    <property type="entry name" value="ZF_CCHC"/>
    <property type="match status" value="1"/>
</dbReference>
<dbReference type="SUPFAM" id="SSF57756">
    <property type="entry name" value="Retrovirus zinc finger-like domains"/>
    <property type="match status" value="1"/>
</dbReference>
<evidence type="ECO:0000259" key="3">
    <source>
        <dbReference type="PROSITE" id="PS50158"/>
    </source>
</evidence>
<comment type="caution">
    <text evidence="4">The sequence shown here is derived from an EMBL/GenBank/DDBJ whole genome shotgun (WGS) entry which is preliminary data.</text>
</comment>
<reference evidence="4" key="2">
    <citation type="submission" date="2022-01" db="EMBL/GenBank/DDBJ databases">
        <authorList>
            <person name="Yamashiro T."/>
            <person name="Shiraishi A."/>
            <person name="Satake H."/>
            <person name="Nakayama K."/>
        </authorList>
    </citation>
    <scope>NUCLEOTIDE SEQUENCE</scope>
</reference>
<feature type="region of interest" description="Disordered" evidence="2">
    <location>
        <begin position="334"/>
        <end position="377"/>
    </location>
</feature>
<evidence type="ECO:0000313" key="5">
    <source>
        <dbReference type="Proteomes" id="UP001151760"/>
    </source>
</evidence>
<dbReference type="Gene3D" id="4.10.60.10">
    <property type="entry name" value="Zinc finger, CCHC-type"/>
    <property type="match status" value="1"/>
</dbReference>
<dbReference type="GO" id="GO:0003964">
    <property type="term" value="F:RNA-directed DNA polymerase activity"/>
    <property type="evidence" value="ECO:0007669"/>
    <property type="project" value="UniProtKB-KW"/>
</dbReference>
<dbReference type="SMART" id="SM00343">
    <property type="entry name" value="ZnF_C2HC"/>
    <property type="match status" value="4"/>
</dbReference>
<evidence type="ECO:0000256" key="1">
    <source>
        <dbReference type="PROSITE-ProRule" id="PRU00047"/>
    </source>
</evidence>
<reference evidence="4" key="1">
    <citation type="journal article" date="2022" name="Int. J. Mol. Sci.">
        <title>Draft Genome of Tanacetum Coccineum: Genomic Comparison of Closely Related Tanacetum-Family Plants.</title>
        <authorList>
            <person name="Yamashiro T."/>
            <person name="Shiraishi A."/>
            <person name="Nakayama K."/>
            <person name="Satake H."/>
        </authorList>
    </citation>
    <scope>NUCLEOTIDE SEQUENCE</scope>
</reference>
<protein>
    <submittedName>
        <fullName evidence="4">Reverse transcriptase domain-containing protein</fullName>
    </submittedName>
</protein>
<keyword evidence="5" id="KW-1185">Reference proteome</keyword>
<evidence type="ECO:0000313" key="4">
    <source>
        <dbReference type="EMBL" id="GJS65417.1"/>
    </source>
</evidence>
<keyword evidence="1" id="KW-0862">Zinc</keyword>
<proteinExistence type="predicted"/>
<dbReference type="Proteomes" id="UP001151760">
    <property type="component" value="Unassembled WGS sequence"/>
</dbReference>
<sequence length="377" mass="42797">MAHDSMNQVVREEATVGKNVSNKRKLGSDHGMDSNQQQSKRIEVVRAHATGACNKKAYAGNLLYCNKCKWHHIGSCTVKCGNCKRVRHTTKNCRTSAPATIMRASVANQKPAVTYFGCGAKRHFKSKCPRWKNQMYDNQKKKEEKSTRTLSALTWWNSHKRTIRTDAAYAWTWKELMKLMTEVYYPRNEIQKIEIELWNLAVRGYAARDAENKRRLANNPRDNRVQQPPLKRQNVEKAYTVGNHKNKAYAGILPLCDKCKLHHHGPCPFRCGNCKKVGHQARDRWASTTMTCYGCGGKGHTKRYCLELGNQNGDGEAGQNLDIVMGTDISNIARKPSKMGKHGHENGRACKSRKPKSKSQPWSNLNQQKSKTKGQNL</sequence>
<feature type="compositionally biased region" description="Polar residues" evidence="2">
    <location>
        <begin position="358"/>
        <end position="377"/>
    </location>
</feature>
<keyword evidence="4" id="KW-0695">RNA-directed DNA polymerase</keyword>
<keyword evidence="4" id="KW-0548">Nucleotidyltransferase</keyword>
<gene>
    <name evidence="4" type="ORF">Tco_0679981</name>
</gene>
<organism evidence="4 5">
    <name type="scientific">Tanacetum coccineum</name>
    <dbReference type="NCBI Taxonomy" id="301880"/>
    <lineage>
        <taxon>Eukaryota</taxon>
        <taxon>Viridiplantae</taxon>
        <taxon>Streptophyta</taxon>
        <taxon>Embryophyta</taxon>
        <taxon>Tracheophyta</taxon>
        <taxon>Spermatophyta</taxon>
        <taxon>Magnoliopsida</taxon>
        <taxon>eudicotyledons</taxon>
        <taxon>Gunneridae</taxon>
        <taxon>Pentapetalae</taxon>
        <taxon>asterids</taxon>
        <taxon>campanulids</taxon>
        <taxon>Asterales</taxon>
        <taxon>Asteraceae</taxon>
        <taxon>Asteroideae</taxon>
        <taxon>Anthemideae</taxon>
        <taxon>Anthemidinae</taxon>
        <taxon>Tanacetum</taxon>
    </lineage>
</organism>
<dbReference type="InterPro" id="IPR001878">
    <property type="entry name" value="Znf_CCHC"/>
</dbReference>
<dbReference type="InterPro" id="IPR036875">
    <property type="entry name" value="Znf_CCHC_sf"/>
</dbReference>
<accession>A0ABQ4XJF0</accession>
<name>A0ABQ4XJF0_9ASTR</name>
<dbReference type="EMBL" id="BQNB010009576">
    <property type="protein sequence ID" value="GJS65417.1"/>
    <property type="molecule type" value="Genomic_DNA"/>
</dbReference>
<keyword evidence="4" id="KW-0808">Transferase</keyword>
<keyword evidence="1" id="KW-0863">Zinc-finger</keyword>
<evidence type="ECO:0000256" key="2">
    <source>
        <dbReference type="SAM" id="MobiDB-lite"/>
    </source>
</evidence>
<feature type="region of interest" description="Disordered" evidence="2">
    <location>
        <begin position="1"/>
        <end position="38"/>
    </location>
</feature>